<evidence type="ECO:0000313" key="1">
    <source>
        <dbReference type="EMBL" id="CAG8766278.1"/>
    </source>
</evidence>
<name>A0ACA9QVX3_9GLOM</name>
<comment type="caution">
    <text evidence="1">The sequence shown here is derived from an EMBL/GenBank/DDBJ whole genome shotgun (WGS) entry which is preliminary data.</text>
</comment>
<protein>
    <submittedName>
        <fullName evidence="1">21674_t:CDS:1</fullName>
    </submittedName>
</protein>
<proteinExistence type="predicted"/>
<dbReference type="EMBL" id="CAJVQC010038480">
    <property type="protein sequence ID" value="CAG8766278.1"/>
    <property type="molecule type" value="Genomic_DNA"/>
</dbReference>
<accession>A0ACA9QVX3</accession>
<gene>
    <name evidence="1" type="ORF">RPERSI_LOCUS15831</name>
</gene>
<reference evidence="1" key="1">
    <citation type="submission" date="2021-06" db="EMBL/GenBank/DDBJ databases">
        <authorList>
            <person name="Kallberg Y."/>
            <person name="Tangrot J."/>
            <person name="Rosling A."/>
        </authorList>
    </citation>
    <scope>NUCLEOTIDE SEQUENCE</scope>
    <source>
        <strain evidence="1">MA461A</strain>
    </source>
</reference>
<feature type="non-terminal residue" evidence="1">
    <location>
        <position position="113"/>
    </location>
</feature>
<evidence type="ECO:0000313" key="2">
    <source>
        <dbReference type="Proteomes" id="UP000789920"/>
    </source>
</evidence>
<sequence length="113" mass="12569">MVNAFPSQLVKRQTSFGRCPPLFPQDIQIITDVTLNPDPPKANSQLEVKGSATINDDIVDGYVFKARICDTDFAKCQYLSTILICETTQCPTKVFNFDVIFNLESLPSSYTIG</sequence>
<dbReference type="Proteomes" id="UP000789920">
    <property type="component" value="Unassembled WGS sequence"/>
</dbReference>
<keyword evidence="2" id="KW-1185">Reference proteome</keyword>
<organism evidence="1 2">
    <name type="scientific">Racocetra persica</name>
    <dbReference type="NCBI Taxonomy" id="160502"/>
    <lineage>
        <taxon>Eukaryota</taxon>
        <taxon>Fungi</taxon>
        <taxon>Fungi incertae sedis</taxon>
        <taxon>Mucoromycota</taxon>
        <taxon>Glomeromycotina</taxon>
        <taxon>Glomeromycetes</taxon>
        <taxon>Diversisporales</taxon>
        <taxon>Gigasporaceae</taxon>
        <taxon>Racocetra</taxon>
    </lineage>
</organism>